<keyword evidence="2" id="KW-1185">Reference proteome</keyword>
<protein>
    <submittedName>
        <fullName evidence="1">DUF3419 family protein</fullName>
    </submittedName>
</protein>
<comment type="caution">
    <text evidence="1">The sequence shown here is derived from an EMBL/GenBank/DDBJ whole genome shotgun (WGS) entry which is preliminary data.</text>
</comment>
<dbReference type="PANTHER" id="PTHR47473">
    <property type="entry name" value="BTA1P"/>
    <property type="match status" value="1"/>
</dbReference>
<dbReference type="InterPro" id="IPR021829">
    <property type="entry name" value="DUF3419"/>
</dbReference>
<organism evidence="1 2">
    <name type="scientific">Actinophytocola glycyrrhizae</name>
    <dbReference type="NCBI Taxonomy" id="2044873"/>
    <lineage>
        <taxon>Bacteria</taxon>
        <taxon>Bacillati</taxon>
        <taxon>Actinomycetota</taxon>
        <taxon>Actinomycetes</taxon>
        <taxon>Pseudonocardiales</taxon>
        <taxon>Pseudonocardiaceae</taxon>
    </lineage>
</organism>
<accession>A0ABV9S9P2</accession>
<dbReference type="EMBL" id="JBHSIS010000020">
    <property type="protein sequence ID" value="MFC4857922.1"/>
    <property type="molecule type" value="Genomic_DNA"/>
</dbReference>
<proteinExistence type="predicted"/>
<dbReference type="RefSeq" id="WP_378059988.1">
    <property type="nucleotide sequence ID" value="NZ_JBHSIS010000020.1"/>
</dbReference>
<gene>
    <name evidence="1" type="ORF">ACFPCV_30855</name>
</gene>
<dbReference type="Proteomes" id="UP001595859">
    <property type="component" value="Unassembled WGS sequence"/>
</dbReference>
<dbReference type="Pfam" id="PF11899">
    <property type="entry name" value="DUF3419"/>
    <property type="match status" value="1"/>
</dbReference>
<name>A0ABV9S9P2_9PSEU</name>
<reference evidence="2" key="1">
    <citation type="journal article" date="2019" name="Int. J. Syst. Evol. Microbiol.">
        <title>The Global Catalogue of Microorganisms (GCM) 10K type strain sequencing project: providing services to taxonomists for standard genome sequencing and annotation.</title>
        <authorList>
            <consortium name="The Broad Institute Genomics Platform"/>
            <consortium name="The Broad Institute Genome Sequencing Center for Infectious Disease"/>
            <person name="Wu L."/>
            <person name="Ma J."/>
        </authorList>
    </citation>
    <scope>NUCLEOTIDE SEQUENCE [LARGE SCALE GENOMIC DNA]</scope>
    <source>
        <strain evidence="2">ZS-22-S1</strain>
    </source>
</reference>
<evidence type="ECO:0000313" key="1">
    <source>
        <dbReference type="EMBL" id="MFC4857922.1"/>
    </source>
</evidence>
<evidence type="ECO:0000313" key="2">
    <source>
        <dbReference type="Proteomes" id="UP001595859"/>
    </source>
</evidence>
<sequence>MTSSKKRHRPLLYSTCDEDSRSEARAMGITEGDDVLSVTGSACRTLSLLVNNPRSVTSVDSSAGQNHLLELKLAAIRHFSYDTLLEFLGVDHSSDRLALFEELVPALSPGAVGYFRHYRRAVRNGVILAGRHERLYRGIVAPVLRVLYGSAIRELFAARDLDRQRSVYRQRIDGPLWRSLVRNGFSERALRLVLNDHSYNVVVDVGHCGEYVLDRLDHTLTNHLVSDNDWVSFMFHGRYPDREVLPHYLRRENVTAIRAATTLVTPVHADLTGYLRGLPDRSLDKFSLSDVTSCIDHGQFTTLMSEVVRTARPGARICYRNCFARHRPGPELLDTLERDDELCAALDFDDYAFVYVFEIFSVRDRAGPVADGQEAVACEPAT</sequence>
<dbReference type="PANTHER" id="PTHR47473:SF1">
    <property type="entry name" value="METHYLTRANSFERASE DOMAIN-CONTAINING PROTEIN"/>
    <property type="match status" value="1"/>
</dbReference>